<evidence type="ECO:0000256" key="1">
    <source>
        <dbReference type="SAM" id="SignalP"/>
    </source>
</evidence>
<protein>
    <recommendedName>
        <fullName evidence="4">Late embryogenesis abundant protein LEA-2 subgroup domain-containing protein</fullName>
    </recommendedName>
</protein>
<reference evidence="2 3" key="1">
    <citation type="submission" date="2017-11" db="EMBL/GenBank/DDBJ databases">
        <title>De-novo sequencing of pomegranate (Punica granatum L.) genome.</title>
        <authorList>
            <person name="Akparov Z."/>
            <person name="Amiraslanov A."/>
            <person name="Hajiyeva S."/>
            <person name="Abbasov M."/>
            <person name="Kaur K."/>
            <person name="Hamwieh A."/>
            <person name="Solovyev V."/>
            <person name="Salamov A."/>
            <person name="Braich B."/>
            <person name="Kosarev P."/>
            <person name="Mahmoud A."/>
            <person name="Hajiyev E."/>
            <person name="Babayeva S."/>
            <person name="Izzatullayeva V."/>
            <person name="Mammadov A."/>
            <person name="Mammadov A."/>
            <person name="Sharifova S."/>
            <person name="Ojaghi J."/>
            <person name="Eynullazada K."/>
            <person name="Bayramov B."/>
            <person name="Abdulazimova A."/>
            <person name="Shahmuradov I."/>
        </authorList>
    </citation>
    <scope>NUCLEOTIDE SEQUENCE [LARGE SCALE GENOMIC DNA]</scope>
    <source>
        <strain evidence="3">cv. AG2017</strain>
        <tissue evidence="2">Leaf</tissue>
    </source>
</reference>
<gene>
    <name evidence="2" type="ORF">CRG98_026830</name>
</gene>
<evidence type="ECO:0000313" key="3">
    <source>
        <dbReference type="Proteomes" id="UP000233551"/>
    </source>
</evidence>
<dbReference type="Proteomes" id="UP000233551">
    <property type="component" value="Unassembled WGS sequence"/>
</dbReference>
<organism evidence="2 3">
    <name type="scientific">Punica granatum</name>
    <name type="common">Pomegranate</name>
    <dbReference type="NCBI Taxonomy" id="22663"/>
    <lineage>
        <taxon>Eukaryota</taxon>
        <taxon>Viridiplantae</taxon>
        <taxon>Streptophyta</taxon>
        <taxon>Embryophyta</taxon>
        <taxon>Tracheophyta</taxon>
        <taxon>Spermatophyta</taxon>
        <taxon>Magnoliopsida</taxon>
        <taxon>eudicotyledons</taxon>
        <taxon>Gunneridae</taxon>
        <taxon>Pentapetalae</taxon>
        <taxon>rosids</taxon>
        <taxon>malvids</taxon>
        <taxon>Myrtales</taxon>
        <taxon>Lythraceae</taxon>
        <taxon>Punica</taxon>
    </lineage>
</organism>
<evidence type="ECO:0000313" key="2">
    <source>
        <dbReference type="EMBL" id="PKI52755.1"/>
    </source>
</evidence>
<sequence length="171" mass="19129">MASPPSSLHYSLLFFSFVVLFSVATLYTVDATVPAPAQFKLVNSGDFDMHVSEYDANYRLLNLFSDPFVLCFYNTPNAFTLAVRMGLNLSTSLYWGDAFYINLELQGANASYGNTVLPLPKYNGTFSFLKLEMDGNLKVYTFNDKVNWGACEVTFALFDRELCLGDRVPVA</sequence>
<dbReference type="EMBL" id="PGOL01001897">
    <property type="protein sequence ID" value="PKI52755.1"/>
    <property type="molecule type" value="Genomic_DNA"/>
</dbReference>
<feature type="chain" id="PRO_5014193200" description="Late embryogenesis abundant protein LEA-2 subgroup domain-containing protein" evidence="1">
    <location>
        <begin position="32"/>
        <end position="171"/>
    </location>
</feature>
<keyword evidence="1" id="KW-0732">Signal</keyword>
<dbReference type="AlphaFoldDB" id="A0A2I0J938"/>
<name>A0A2I0J938_PUNGR</name>
<feature type="signal peptide" evidence="1">
    <location>
        <begin position="1"/>
        <end position="31"/>
    </location>
</feature>
<accession>A0A2I0J938</accession>
<proteinExistence type="predicted"/>
<keyword evidence="3" id="KW-1185">Reference proteome</keyword>
<comment type="caution">
    <text evidence="2">The sequence shown here is derived from an EMBL/GenBank/DDBJ whole genome shotgun (WGS) entry which is preliminary data.</text>
</comment>
<evidence type="ECO:0008006" key="4">
    <source>
        <dbReference type="Google" id="ProtNLM"/>
    </source>
</evidence>